<organism evidence="2 3">
    <name type="scientific">Bathycoccus prasinos</name>
    <dbReference type="NCBI Taxonomy" id="41875"/>
    <lineage>
        <taxon>Eukaryota</taxon>
        <taxon>Viridiplantae</taxon>
        <taxon>Chlorophyta</taxon>
        <taxon>Mamiellophyceae</taxon>
        <taxon>Mamiellales</taxon>
        <taxon>Bathycoccaceae</taxon>
        <taxon>Bathycoccus</taxon>
    </lineage>
</organism>
<dbReference type="AlphaFoldDB" id="K8ERT2"/>
<sequence length="454" mass="51381">MSGTTTALQTVGARGEVVHVVAAGNARTTMQRNKISAARSLQRENHRFFSSRNTTTTTTTTTTTAAMSTESTPTSDDENNNSNNKDRFFLNFFGFPFPLVPFLFRETKVEKIYENVYAFTQQQGIGFGLGVSTNVRMTVIKLKDGTLWVKDPIAPTEECIALMKETFGEDYRVSSVVLGTTMYEHKIFLPSFARAHKNAKVFVVPGQFSFPVQLPNPLLGISNATELLDSSNPPPEWLDEIQYEILGTFNLFWSQYRYSEGTFFHKKSKTLLVTDAAVYVDGENPPDIIPKEELRDLGSEESFTIKLLRGLNFKGGRDVERANDVSDEINGWRRMTLFSLFIAPDAKNIINPAKSFNAMKNKFVVSPIVYVIVFQFFREEIREWKKNCQRRFIGANRVVASHFPVSKKATAKDFYLAFKFADSDSEVPSYYSDPLDLGSLELVQKVLNFIKVYD</sequence>
<feature type="compositionally biased region" description="Polar residues" evidence="1">
    <location>
        <begin position="65"/>
        <end position="74"/>
    </location>
</feature>
<evidence type="ECO:0000313" key="2">
    <source>
        <dbReference type="EMBL" id="CCO15135.1"/>
    </source>
</evidence>
<dbReference type="GeneID" id="19017229"/>
<evidence type="ECO:0000313" key="3">
    <source>
        <dbReference type="Proteomes" id="UP000198341"/>
    </source>
</evidence>
<dbReference type="PANTHER" id="PTHR33835">
    <property type="entry name" value="YALI0C07656P"/>
    <property type="match status" value="1"/>
</dbReference>
<reference evidence="2 3" key="1">
    <citation type="submission" date="2011-10" db="EMBL/GenBank/DDBJ databases">
        <authorList>
            <person name="Genoscope - CEA"/>
        </authorList>
    </citation>
    <scope>NUCLEOTIDE SEQUENCE [LARGE SCALE GENOMIC DNA]</scope>
    <source>
        <strain evidence="2 3">RCC 1105</strain>
    </source>
</reference>
<dbReference type="eggNOG" id="ENOG502QU5X">
    <property type="taxonomic scope" value="Eukaryota"/>
</dbReference>
<dbReference type="EMBL" id="FO082277">
    <property type="protein sequence ID" value="CCO15135.1"/>
    <property type="molecule type" value="Genomic_DNA"/>
</dbReference>
<name>K8ERT2_9CHLO</name>
<proteinExistence type="predicted"/>
<accession>K8ERT2</accession>
<dbReference type="InterPro" id="IPR025638">
    <property type="entry name" value="DUF4336"/>
</dbReference>
<gene>
    <name evidence="2" type="ORF">Bathy02g01150</name>
</gene>
<evidence type="ECO:0000256" key="1">
    <source>
        <dbReference type="SAM" id="MobiDB-lite"/>
    </source>
</evidence>
<dbReference type="OrthoDB" id="421671at2759"/>
<dbReference type="Proteomes" id="UP000198341">
    <property type="component" value="Chromosome 2"/>
</dbReference>
<protein>
    <submittedName>
        <fullName evidence="2">Uncharacterized protein</fullName>
    </submittedName>
</protein>
<feature type="compositionally biased region" description="Low complexity" evidence="1">
    <location>
        <begin position="54"/>
        <end position="64"/>
    </location>
</feature>
<dbReference type="RefSeq" id="XP_007514895.1">
    <property type="nucleotide sequence ID" value="XM_007514833.1"/>
</dbReference>
<dbReference type="Pfam" id="PF14234">
    <property type="entry name" value="DUF4336"/>
    <property type="match status" value="1"/>
</dbReference>
<keyword evidence="3" id="KW-1185">Reference proteome</keyword>
<dbReference type="PANTHER" id="PTHR33835:SF2">
    <property type="entry name" value="LYSINE-TRNA LIGASE"/>
    <property type="match status" value="1"/>
</dbReference>
<dbReference type="KEGG" id="bpg:Bathy02g01150"/>
<feature type="region of interest" description="Disordered" evidence="1">
    <location>
        <begin position="49"/>
        <end position="81"/>
    </location>
</feature>